<dbReference type="AlphaFoldDB" id="A0A399DTE9"/>
<dbReference type="EMBL" id="QWKX01000117">
    <property type="protein sequence ID" value="RIH74408.1"/>
    <property type="molecule type" value="Genomic_DNA"/>
</dbReference>
<proteinExistence type="predicted"/>
<accession>A0A399DTE9</accession>
<dbReference type="Proteomes" id="UP000266089">
    <property type="component" value="Unassembled WGS sequence"/>
</dbReference>
<sequence>MYSLLGVGGLAYAYMIKNRYAGNAMEGIYGEPVSTIGTKVCTADNIVDTLFDRIQELNFI</sequence>
<name>A0A399DTE9_9DEIN</name>
<gene>
    <name evidence="1" type="ORF">Mcate_02729</name>
</gene>
<organism evidence="1 2">
    <name type="scientific">Meiothermus taiwanensis</name>
    <dbReference type="NCBI Taxonomy" id="172827"/>
    <lineage>
        <taxon>Bacteria</taxon>
        <taxon>Thermotogati</taxon>
        <taxon>Deinococcota</taxon>
        <taxon>Deinococci</taxon>
        <taxon>Thermales</taxon>
        <taxon>Thermaceae</taxon>
        <taxon>Meiothermus</taxon>
    </lineage>
</organism>
<comment type="caution">
    <text evidence="1">The sequence shown here is derived from an EMBL/GenBank/DDBJ whole genome shotgun (WGS) entry which is preliminary data.</text>
</comment>
<evidence type="ECO:0000313" key="2">
    <source>
        <dbReference type="Proteomes" id="UP000266089"/>
    </source>
</evidence>
<evidence type="ECO:0000313" key="1">
    <source>
        <dbReference type="EMBL" id="RIH74408.1"/>
    </source>
</evidence>
<reference evidence="1 2" key="1">
    <citation type="submission" date="2018-08" db="EMBL/GenBank/DDBJ databases">
        <title>Meiothermus cateniformans JCM 15151 genome sequencing project.</title>
        <authorList>
            <person name="Da Costa M.S."/>
            <person name="Albuquerque L."/>
            <person name="Raposo P."/>
            <person name="Froufe H.J.C."/>
            <person name="Barroso C.S."/>
            <person name="Egas C."/>
        </authorList>
    </citation>
    <scope>NUCLEOTIDE SEQUENCE [LARGE SCALE GENOMIC DNA]</scope>
    <source>
        <strain evidence="1 2">JCM 15151</strain>
    </source>
</reference>
<protein>
    <submittedName>
        <fullName evidence="1">Uncharacterized protein</fullName>
    </submittedName>
</protein>